<dbReference type="Pfam" id="PF00326">
    <property type="entry name" value="Peptidase_S9"/>
    <property type="match status" value="1"/>
</dbReference>
<dbReference type="AlphaFoldDB" id="A0A3D8SCE7"/>
<dbReference type="PANTHER" id="PTHR42776:SF27">
    <property type="entry name" value="DIPEPTIDYL PEPTIDASE FAMILY MEMBER 6"/>
    <property type="match status" value="1"/>
</dbReference>
<dbReference type="GO" id="GO:0004252">
    <property type="term" value="F:serine-type endopeptidase activity"/>
    <property type="evidence" value="ECO:0007669"/>
    <property type="project" value="TreeGrafter"/>
</dbReference>
<protein>
    <recommendedName>
        <fullName evidence="4">Dipeptidyl-peptidase V</fullName>
    </recommendedName>
</protein>
<dbReference type="PANTHER" id="PTHR42776">
    <property type="entry name" value="SERINE PEPTIDASE S9 FAMILY MEMBER"/>
    <property type="match status" value="1"/>
</dbReference>
<dbReference type="EMBL" id="PVWQ01000004">
    <property type="protein sequence ID" value="RDW84027.1"/>
    <property type="molecule type" value="Genomic_DNA"/>
</dbReference>
<comment type="caution">
    <text evidence="6">The sequence shown here is derived from an EMBL/GenBank/DDBJ whole genome shotgun (WGS) entry which is preliminary data.</text>
</comment>
<keyword evidence="7" id="KW-1185">Reference proteome</keyword>
<feature type="domain" description="Peptidase S9 prolyl oligopeptidase catalytic" evidence="5">
    <location>
        <begin position="463"/>
        <end position="627"/>
    </location>
</feature>
<evidence type="ECO:0000256" key="2">
    <source>
        <dbReference type="ARBA" id="ARBA00022801"/>
    </source>
</evidence>
<accession>A0A3D8SCE7</accession>
<dbReference type="InterPro" id="IPR001375">
    <property type="entry name" value="Peptidase_S9_cat"/>
</dbReference>
<evidence type="ECO:0000259" key="5">
    <source>
        <dbReference type="Pfam" id="PF00326"/>
    </source>
</evidence>
<keyword evidence="2" id="KW-0378">Hydrolase</keyword>
<name>A0A3D8SCE7_9EURO</name>
<dbReference type="InterPro" id="IPR029058">
    <property type="entry name" value="AB_hydrolase_fold"/>
</dbReference>
<gene>
    <name evidence="6" type="ORF">DSM5745_04353</name>
</gene>
<dbReference type="InterPro" id="IPR011659">
    <property type="entry name" value="WD40"/>
</dbReference>
<evidence type="ECO:0000256" key="3">
    <source>
        <dbReference type="ARBA" id="ARBA00022825"/>
    </source>
</evidence>
<sequence length="629" mass="68988">MPPPAQSAALSALADLKLPKDIHISPDGSKAVYALESFAKKNKKAVSSLWIADVGVDHSARQITSGLFKDEKPKWSPDGRYIAFLSDRRYVGSEIYLLEIGGFGEAYPLTDEQAGRNVKDFEWSPSGKLIAFVSPDGDVNEEEVDGDEPIVFGGDEGTNNHRLRAFDVGRKTLQTMSPPDEKVDLFSWSPGPHAVEVAYTVSDASVSGFSCGRINIASIATSHGESETFITTKSPIISLVWTQSDKLHFIARPPPPYTQPAVYEARIKSKQYGSYFGWTGEALSLHKTRESVVACVQNTNHESAHALGVEGTTWPFDSFFDSEYEITSFDAFRKPDSDDFILVFARSSPQVANEVWSVSFKDGKQQGLVKISSHNSAFDGFRSKRISATGPDGWECDGLLFSPKPVTLTRRLPPTVVLVQSEHVLPSFSIGPHLDVAYLTSAGYAVLCPIVRPTSSGGRIGEQYTEVIAILKKAVSEGLVDESRVTISGWADGGFLSSLAVIRNEFSFRAVLCGGGVVDWDFVNANGDSSWPAPDIPSLSRKDSGIDIGRAEAESKSGTRQTPLLILHGREDDVVPVSGPLAFWRQRQRWNGAVQMVLYPKEKHVIRGREQLLDLWTRVLGFYERHVAD</sequence>
<dbReference type="OrthoDB" id="43744at2759"/>
<evidence type="ECO:0000313" key="6">
    <source>
        <dbReference type="EMBL" id="RDW84027.1"/>
    </source>
</evidence>
<comment type="similarity">
    <text evidence="1">Belongs to the peptidase S9C family.</text>
</comment>
<keyword evidence="3" id="KW-0720">Serine protease</keyword>
<dbReference type="Proteomes" id="UP000256690">
    <property type="component" value="Unassembled WGS sequence"/>
</dbReference>
<dbReference type="SUPFAM" id="SSF82171">
    <property type="entry name" value="DPP6 N-terminal domain-like"/>
    <property type="match status" value="1"/>
</dbReference>
<dbReference type="RefSeq" id="XP_026605365.1">
    <property type="nucleotide sequence ID" value="XM_026746369.1"/>
</dbReference>
<dbReference type="Pfam" id="PF07676">
    <property type="entry name" value="PD40"/>
    <property type="match status" value="1"/>
</dbReference>
<evidence type="ECO:0000256" key="1">
    <source>
        <dbReference type="ARBA" id="ARBA00010040"/>
    </source>
</evidence>
<keyword evidence="3" id="KW-0645">Protease</keyword>
<dbReference type="STRING" id="1810919.A0A3D8SCE7"/>
<proteinExistence type="inferred from homology"/>
<dbReference type="Gene3D" id="2.120.10.30">
    <property type="entry name" value="TolB, C-terminal domain"/>
    <property type="match status" value="1"/>
</dbReference>
<dbReference type="Gene3D" id="3.40.50.1820">
    <property type="entry name" value="alpha/beta hydrolase"/>
    <property type="match status" value="1"/>
</dbReference>
<evidence type="ECO:0000313" key="7">
    <source>
        <dbReference type="Proteomes" id="UP000256690"/>
    </source>
</evidence>
<dbReference type="GeneID" id="38114723"/>
<organism evidence="6 7">
    <name type="scientific">Aspergillus mulundensis</name>
    <dbReference type="NCBI Taxonomy" id="1810919"/>
    <lineage>
        <taxon>Eukaryota</taxon>
        <taxon>Fungi</taxon>
        <taxon>Dikarya</taxon>
        <taxon>Ascomycota</taxon>
        <taxon>Pezizomycotina</taxon>
        <taxon>Eurotiomycetes</taxon>
        <taxon>Eurotiomycetidae</taxon>
        <taxon>Eurotiales</taxon>
        <taxon>Aspergillaceae</taxon>
        <taxon>Aspergillus</taxon>
        <taxon>Aspergillus subgen. Nidulantes</taxon>
    </lineage>
</organism>
<evidence type="ECO:0000256" key="4">
    <source>
        <dbReference type="ARBA" id="ARBA00032829"/>
    </source>
</evidence>
<dbReference type="GO" id="GO:0006508">
    <property type="term" value="P:proteolysis"/>
    <property type="evidence" value="ECO:0007669"/>
    <property type="project" value="InterPro"/>
</dbReference>
<reference evidence="6 7" key="1">
    <citation type="journal article" date="2018" name="IMA Fungus">
        <title>IMA Genome-F 9: Draft genome sequence of Annulohypoxylon stygium, Aspergillus mulundensis, Berkeleyomyces basicola (syn. Thielaviopsis basicola), Ceratocystis smalleyi, two Cercospora beticola strains, Coleophoma cylindrospora, Fusarium fracticaudum, Phialophora cf. hyalina, and Morchella septimelata.</title>
        <authorList>
            <person name="Wingfield B.D."/>
            <person name="Bills G.F."/>
            <person name="Dong Y."/>
            <person name="Huang W."/>
            <person name="Nel W.J."/>
            <person name="Swalarsk-Parry B.S."/>
            <person name="Vaghefi N."/>
            <person name="Wilken P.M."/>
            <person name="An Z."/>
            <person name="de Beer Z.W."/>
            <person name="De Vos L."/>
            <person name="Chen L."/>
            <person name="Duong T.A."/>
            <person name="Gao Y."/>
            <person name="Hammerbacher A."/>
            <person name="Kikkert J.R."/>
            <person name="Li Y."/>
            <person name="Li H."/>
            <person name="Li K."/>
            <person name="Li Q."/>
            <person name="Liu X."/>
            <person name="Ma X."/>
            <person name="Naidoo K."/>
            <person name="Pethybridge S.J."/>
            <person name="Sun J."/>
            <person name="Steenkamp E.T."/>
            <person name="van der Nest M.A."/>
            <person name="van Wyk S."/>
            <person name="Wingfield M.J."/>
            <person name="Xiong C."/>
            <person name="Yue Q."/>
            <person name="Zhang X."/>
        </authorList>
    </citation>
    <scope>NUCLEOTIDE SEQUENCE [LARGE SCALE GENOMIC DNA]</scope>
    <source>
        <strain evidence="6 7">DSM 5745</strain>
    </source>
</reference>
<dbReference type="InterPro" id="IPR011042">
    <property type="entry name" value="6-blade_b-propeller_TolB-like"/>
</dbReference>
<dbReference type="SUPFAM" id="SSF53474">
    <property type="entry name" value="alpha/beta-Hydrolases"/>
    <property type="match status" value="1"/>
</dbReference>